<evidence type="ECO:0000313" key="3">
    <source>
        <dbReference type="Proteomes" id="UP001498771"/>
    </source>
</evidence>
<feature type="compositionally biased region" description="Polar residues" evidence="1">
    <location>
        <begin position="74"/>
        <end position="85"/>
    </location>
</feature>
<evidence type="ECO:0000313" key="2">
    <source>
        <dbReference type="EMBL" id="KAK7205750.1"/>
    </source>
</evidence>
<keyword evidence="3" id="KW-1185">Reference proteome</keyword>
<dbReference type="Proteomes" id="UP001498771">
    <property type="component" value="Unassembled WGS sequence"/>
</dbReference>
<reference evidence="2 3" key="1">
    <citation type="submission" date="2024-03" db="EMBL/GenBank/DDBJ databases">
        <title>Genome-scale model development and genomic sequencing of the oleaginous clade Lipomyces.</title>
        <authorList>
            <consortium name="Lawrence Berkeley National Laboratory"/>
            <person name="Czajka J.J."/>
            <person name="Han Y."/>
            <person name="Kim J."/>
            <person name="Mondo S.J."/>
            <person name="Hofstad B.A."/>
            <person name="Robles A."/>
            <person name="Haridas S."/>
            <person name="Riley R."/>
            <person name="LaButti K."/>
            <person name="Pangilinan J."/>
            <person name="Andreopoulos W."/>
            <person name="Lipzen A."/>
            <person name="Yan J."/>
            <person name="Wang M."/>
            <person name="Ng V."/>
            <person name="Grigoriev I.V."/>
            <person name="Spatafora J.W."/>
            <person name="Magnuson J.K."/>
            <person name="Baker S.E."/>
            <person name="Pomraning K.R."/>
        </authorList>
    </citation>
    <scope>NUCLEOTIDE SEQUENCE [LARGE SCALE GENOMIC DNA]</scope>
    <source>
        <strain evidence="2 3">Phaff 52-87</strain>
    </source>
</reference>
<comment type="caution">
    <text evidence="2">The sequence shown here is derived from an EMBL/GenBank/DDBJ whole genome shotgun (WGS) entry which is preliminary data.</text>
</comment>
<evidence type="ECO:0000256" key="1">
    <source>
        <dbReference type="SAM" id="MobiDB-lite"/>
    </source>
</evidence>
<dbReference type="RefSeq" id="XP_064768783.1">
    <property type="nucleotide sequence ID" value="XM_064912381.1"/>
</dbReference>
<sequence>MSFKIPTRGRGSPAPTASSRAGPDRSRSATPSVDSLADAGSENSFEDDAFSIVSGAEFTGDDDFSDDVSNFSVGNFSTSDLQSEQPEADEEEGLSHDPIAGSDVVQDNDFLSASILDKAPLETSSSESTDNTDVLKPLEDTLTDVSTPDTMPTSAPTDSDKKEDLFEISEKPGDCEDEPLSQFSSGSASAASTVLLEIARYVNDMINSLLLFLQGLYTSTGSVKSAKNPSNIVVKAVTTLTVSVMVASYAWTALMEEHEFKFFVHQNDILIRAPKSVLDPSSLLPMYSKVSDFSIQSIKEAYEIDAQSRRFTVENTPLEKTVMVSLNPKDAQGEVNMTIEIYLGSESRYTKQWYLLEFEKTEAPVVAEVNEALSNVKSLAFDYFKFSEQKLAEQAAKLSVAAEISQQKLVGYGAEAKKYSEEVLYPELQREWVKSVHVAREASELSTELAKKAGKETIDFAKRSAPVIREFGNEVKEATAKWTRWLADELRDISKKPTEKASKNAYRGYKKYFT</sequence>
<feature type="compositionally biased region" description="Polar residues" evidence="1">
    <location>
        <begin position="143"/>
        <end position="157"/>
    </location>
</feature>
<organism evidence="2 3">
    <name type="scientific">Myxozyma melibiosi</name>
    <dbReference type="NCBI Taxonomy" id="54550"/>
    <lineage>
        <taxon>Eukaryota</taxon>
        <taxon>Fungi</taxon>
        <taxon>Dikarya</taxon>
        <taxon>Ascomycota</taxon>
        <taxon>Saccharomycotina</taxon>
        <taxon>Lipomycetes</taxon>
        <taxon>Lipomycetales</taxon>
        <taxon>Lipomycetaceae</taxon>
        <taxon>Myxozyma</taxon>
    </lineage>
</organism>
<feature type="region of interest" description="Disordered" evidence="1">
    <location>
        <begin position="1"/>
        <end position="106"/>
    </location>
</feature>
<dbReference type="EMBL" id="JBBJBU010000004">
    <property type="protein sequence ID" value="KAK7205750.1"/>
    <property type="molecule type" value="Genomic_DNA"/>
</dbReference>
<gene>
    <name evidence="2" type="ORF">BZA70DRAFT_276954</name>
</gene>
<feature type="region of interest" description="Disordered" evidence="1">
    <location>
        <begin position="121"/>
        <end position="163"/>
    </location>
</feature>
<proteinExistence type="predicted"/>
<name>A0ABR1F7D4_9ASCO</name>
<dbReference type="GeneID" id="90037893"/>
<protein>
    <submittedName>
        <fullName evidence="2">Uncharacterized protein</fullName>
    </submittedName>
</protein>
<accession>A0ABR1F7D4</accession>